<feature type="chain" id="PRO_5037698682" evidence="1">
    <location>
        <begin position="28"/>
        <end position="234"/>
    </location>
</feature>
<dbReference type="InterPro" id="IPR021747">
    <property type="entry name" value="DUF3313"/>
</dbReference>
<dbReference type="EMBL" id="CP063362">
    <property type="protein sequence ID" value="QRG09016.1"/>
    <property type="molecule type" value="Genomic_DNA"/>
</dbReference>
<evidence type="ECO:0000313" key="2">
    <source>
        <dbReference type="EMBL" id="QRG09016.1"/>
    </source>
</evidence>
<gene>
    <name evidence="2" type="ORF">EZH22_12530</name>
</gene>
<reference evidence="2 3" key="1">
    <citation type="submission" date="2020-10" db="EMBL/GenBank/DDBJ databases">
        <title>Degradation of 1,4-Dioxane by Xanthobacter sp. YN2, via a Novel Group-2 Soluble Di-Iron Monooxygenase.</title>
        <authorList>
            <person name="Ma F."/>
            <person name="Wang Y."/>
            <person name="Yang J."/>
            <person name="Guo H."/>
            <person name="Su D."/>
            <person name="Yu L."/>
        </authorList>
    </citation>
    <scope>NUCLEOTIDE SEQUENCE [LARGE SCALE GENOMIC DNA]</scope>
    <source>
        <strain evidence="2 3">YN2</strain>
    </source>
</reference>
<protein>
    <submittedName>
        <fullName evidence="2">DUF3313 domain-containing protein</fullName>
    </submittedName>
</protein>
<name>A0A974PT19_9HYPH</name>
<dbReference type="Pfam" id="PF11769">
    <property type="entry name" value="DUF3313"/>
    <property type="match status" value="1"/>
</dbReference>
<dbReference type="Proteomes" id="UP000596427">
    <property type="component" value="Chromosome"/>
</dbReference>
<evidence type="ECO:0000256" key="1">
    <source>
        <dbReference type="SAM" id="SignalP"/>
    </source>
</evidence>
<dbReference type="PROSITE" id="PS51257">
    <property type="entry name" value="PROKAR_LIPOPROTEIN"/>
    <property type="match status" value="1"/>
</dbReference>
<accession>A0A974PT19</accession>
<dbReference type="RefSeq" id="WP_203195933.1">
    <property type="nucleotide sequence ID" value="NZ_CP063362.1"/>
</dbReference>
<dbReference type="KEGG" id="xdi:EZH22_12530"/>
<proteinExistence type="predicted"/>
<evidence type="ECO:0000313" key="3">
    <source>
        <dbReference type="Proteomes" id="UP000596427"/>
    </source>
</evidence>
<organism evidence="2 3">
    <name type="scientific">Xanthobacter dioxanivorans</name>
    <dbReference type="NCBI Taxonomy" id="2528964"/>
    <lineage>
        <taxon>Bacteria</taxon>
        <taxon>Pseudomonadati</taxon>
        <taxon>Pseudomonadota</taxon>
        <taxon>Alphaproteobacteria</taxon>
        <taxon>Hyphomicrobiales</taxon>
        <taxon>Xanthobacteraceae</taxon>
        <taxon>Xanthobacter</taxon>
    </lineage>
</organism>
<keyword evidence="3" id="KW-1185">Reference proteome</keyword>
<dbReference type="AlphaFoldDB" id="A0A974PT19"/>
<sequence>MTGPSSRVLISAPLRALPFGLVAMALAGCANSPAPNRYQDLASAPYLAASTPGTGRRTPYSYETADALARYRAVHLLPVRIYSGTDQQFGTLTAAERAQLAATAEHEFRAALAGHGILAAGPAADAVELSITLTGAQASVPVLATATRLTPVGFAMSGLTAAADGEGRLSGMVIYAVEFREPGSGRILWAYVTKQYPNALDIGATLDPLDAARTGLKAGAQELARTTVAKLRPQ</sequence>
<keyword evidence="1" id="KW-0732">Signal</keyword>
<feature type="signal peptide" evidence="1">
    <location>
        <begin position="1"/>
        <end position="27"/>
    </location>
</feature>